<accession>A0A1E5KVL2</accession>
<keyword evidence="7" id="KW-0804">Transcription</keyword>
<dbReference type="InterPro" id="IPR016032">
    <property type="entry name" value="Sig_transdc_resp-reg_C-effctor"/>
</dbReference>
<feature type="modified residue" description="4-aspartylphosphate" evidence="10">
    <location>
        <position position="52"/>
    </location>
</feature>
<keyword evidence="5 11" id="KW-0238">DNA-binding</keyword>
<keyword evidence="6" id="KW-0010">Activator</keyword>
<evidence type="ECO:0000256" key="4">
    <source>
        <dbReference type="ARBA" id="ARBA00023015"/>
    </source>
</evidence>
<dbReference type="FunFam" id="3.40.50.2300:FF:000001">
    <property type="entry name" value="DNA-binding response regulator PhoB"/>
    <property type="match status" value="1"/>
</dbReference>
<evidence type="ECO:0000256" key="3">
    <source>
        <dbReference type="ARBA" id="ARBA00023012"/>
    </source>
</evidence>
<dbReference type="GO" id="GO:0032993">
    <property type="term" value="C:protein-DNA complex"/>
    <property type="evidence" value="ECO:0007669"/>
    <property type="project" value="TreeGrafter"/>
</dbReference>
<dbReference type="PROSITE" id="PS51755">
    <property type="entry name" value="OMPR_PHOB"/>
    <property type="match status" value="1"/>
</dbReference>
<evidence type="ECO:0000256" key="7">
    <source>
        <dbReference type="ARBA" id="ARBA00023163"/>
    </source>
</evidence>
<name>A0A1E5KVL2_9ENTE</name>
<sequence>MKKILIVDDHLQITEVLKEYVQKEGFHPIIAVDGAQALEKFYEQPVELILLDVMIPKMDGFAVCKKIRETSSVPIIMVTAKGEDYHRIMGLDIGADDYIVKPFSPSEVMARIRAILRRIEQTDENKHSMKQLNYDNLTVYLEEKRVVINQHEIILTKRELELLWLLLSNKEKVFSRDNLLDSLWGFDYYGDARTVDTHIKRLRAKLDEVNHSNWEIATVWGQGYKFEGRHEK</sequence>
<keyword evidence="4" id="KW-0805">Transcription regulation</keyword>
<evidence type="ECO:0000256" key="11">
    <source>
        <dbReference type="PROSITE-ProRule" id="PRU01091"/>
    </source>
</evidence>
<dbReference type="Pfam" id="PF00486">
    <property type="entry name" value="Trans_reg_C"/>
    <property type="match status" value="1"/>
</dbReference>
<dbReference type="SMART" id="SM00862">
    <property type="entry name" value="Trans_reg_C"/>
    <property type="match status" value="1"/>
</dbReference>
<evidence type="ECO:0000256" key="2">
    <source>
        <dbReference type="ARBA" id="ARBA00022553"/>
    </source>
</evidence>
<evidence type="ECO:0000256" key="8">
    <source>
        <dbReference type="ARBA" id="ARBA00023251"/>
    </source>
</evidence>
<dbReference type="SUPFAM" id="SSF46894">
    <property type="entry name" value="C-terminal effector domain of the bipartite response regulators"/>
    <property type="match status" value="1"/>
</dbReference>
<evidence type="ECO:0000256" key="6">
    <source>
        <dbReference type="ARBA" id="ARBA00023159"/>
    </source>
</evidence>
<dbReference type="Gene3D" id="3.40.50.2300">
    <property type="match status" value="1"/>
</dbReference>
<feature type="domain" description="Response regulatory" evidence="12">
    <location>
        <begin position="3"/>
        <end position="116"/>
    </location>
</feature>
<dbReference type="RefSeq" id="WP_069699247.1">
    <property type="nucleotide sequence ID" value="NZ_JAGGMA010000036.1"/>
</dbReference>
<evidence type="ECO:0000259" key="13">
    <source>
        <dbReference type="PROSITE" id="PS51755"/>
    </source>
</evidence>
<dbReference type="Pfam" id="PF00072">
    <property type="entry name" value="Response_reg"/>
    <property type="match status" value="1"/>
</dbReference>
<evidence type="ECO:0000313" key="14">
    <source>
        <dbReference type="EMBL" id="OEH81925.1"/>
    </source>
</evidence>
<dbReference type="InterPro" id="IPR039420">
    <property type="entry name" value="WalR-like"/>
</dbReference>
<gene>
    <name evidence="14" type="ORF">BCR26_03260</name>
</gene>
<dbReference type="InterPro" id="IPR001789">
    <property type="entry name" value="Sig_transdc_resp-reg_receiver"/>
</dbReference>
<evidence type="ECO:0000256" key="5">
    <source>
        <dbReference type="ARBA" id="ARBA00023125"/>
    </source>
</evidence>
<dbReference type="PANTHER" id="PTHR48111:SF21">
    <property type="entry name" value="DNA-BINDING DUAL MASTER TRANSCRIPTIONAL REGULATOR RPAA"/>
    <property type="match status" value="1"/>
</dbReference>
<evidence type="ECO:0000256" key="10">
    <source>
        <dbReference type="PROSITE-ProRule" id="PRU00169"/>
    </source>
</evidence>
<dbReference type="GO" id="GO:0046677">
    <property type="term" value="P:response to antibiotic"/>
    <property type="evidence" value="ECO:0007669"/>
    <property type="project" value="UniProtKB-KW"/>
</dbReference>
<proteinExistence type="predicted"/>
<dbReference type="FunFam" id="1.10.10.10:FF:000018">
    <property type="entry name" value="DNA-binding response regulator ResD"/>
    <property type="match status" value="1"/>
</dbReference>
<dbReference type="PANTHER" id="PTHR48111">
    <property type="entry name" value="REGULATOR OF RPOS"/>
    <property type="match status" value="1"/>
</dbReference>
<keyword evidence="15" id="KW-1185">Reference proteome</keyword>
<dbReference type="SUPFAM" id="SSF52172">
    <property type="entry name" value="CheY-like"/>
    <property type="match status" value="1"/>
</dbReference>
<dbReference type="GO" id="GO:0000156">
    <property type="term" value="F:phosphorelay response regulator activity"/>
    <property type="evidence" value="ECO:0007669"/>
    <property type="project" value="TreeGrafter"/>
</dbReference>
<keyword evidence="3" id="KW-0902">Two-component regulatory system</keyword>
<reference evidence="14 15" key="1">
    <citation type="submission" date="2016-09" db="EMBL/GenBank/DDBJ databases">
        <authorList>
            <person name="Capua I."/>
            <person name="De Benedictis P."/>
            <person name="Joannis T."/>
            <person name="Lombin L.H."/>
            <person name="Cattoli G."/>
        </authorList>
    </citation>
    <scope>NUCLEOTIDE SEQUENCE [LARGE SCALE GENOMIC DNA]</scope>
    <source>
        <strain evidence="14 15">LMG 25899</strain>
    </source>
</reference>
<organism evidence="14 15">
    <name type="scientific">Enterococcus rivorum</name>
    <dbReference type="NCBI Taxonomy" id="762845"/>
    <lineage>
        <taxon>Bacteria</taxon>
        <taxon>Bacillati</taxon>
        <taxon>Bacillota</taxon>
        <taxon>Bacilli</taxon>
        <taxon>Lactobacillales</taxon>
        <taxon>Enterococcaceae</taxon>
        <taxon>Enterococcus</taxon>
    </lineage>
</organism>
<dbReference type="EMBL" id="MIEK01000034">
    <property type="protein sequence ID" value="OEH81925.1"/>
    <property type="molecule type" value="Genomic_DNA"/>
</dbReference>
<keyword evidence="1" id="KW-0678">Repressor</keyword>
<dbReference type="GO" id="GO:0000976">
    <property type="term" value="F:transcription cis-regulatory region binding"/>
    <property type="evidence" value="ECO:0007669"/>
    <property type="project" value="TreeGrafter"/>
</dbReference>
<dbReference type="InterPro" id="IPR011006">
    <property type="entry name" value="CheY-like_superfamily"/>
</dbReference>
<dbReference type="Proteomes" id="UP000095256">
    <property type="component" value="Unassembled WGS sequence"/>
</dbReference>
<feature type="domain" description="OmpR/PhoB-type" evidence="13">
    <location>
        <begin position="129"/>
        <end position="228"/>
    </location>
</feature>
<dbReference type="AlphaFoldDB" id="A0A1E5KVL2"/>
<evidence type="ECO:0000313" key="15">
    <source>
        <dbReference type="Proteomes" id="UP000095256"/>
    </source>
</evidence>
<dbReference type="Gene3D" id="1.10.10.10">
    <property type="entry name" value="Winged helix-like DNA-binding domain superfamily/Winged helix DNA-binding domain"/>
    <property type="match status" value="1"/>
</dbReference>
<dbReference type="PROSITE" id="PS50110">
    <property type="entry name" value="RESPONSE_REGULATORY"/>
    <property type="match status" value="1"/>
</dbReference>
<keyword evidence="8" id="KW-0046">Antibiotic resistance</keyword>
<dbReference type="OrthoDB" id="9790442at2"/>
<dbReference type="InterPro" id="IPR036388">
    <property type="entry name" value="WH-like_DNA-bd_sf"/>
</dbReference>
<feature type="DNA-binding region" description="OmpR/PhoB-type" evidence="11">
    <location>
        <begin position="129"/>
        <end position="228"/>
    </location>
</feature>
<dbReference type="Gene3D" id="6.10.250.690">
    <property type="match status" value="1"/>
</dbReference>
<dbReference type="InterPro" id="IPR001867">
    <property type="entry name" value="OmpR/PhoB-type_DNA-bd"/>
</dbReference>
<comment type="caution">
    <text evidence="14">The sequence shown here is derived from an EMBL/GenBank/DDBJ whole genome shotgun (WGS) entry which is preliminary data.</text>
</comment>
<dbReference type="STRING" id="762845.BCR26_03260"/>
<dbReference type="GO" id="GO:0005829">
    <property type="term" value="C:cytosol"/>
    <property type="evidence" value="ECO:0007669"/>
    <property type="project" value="TreeGrafter"/>
</dbReference>
<keyword evidence="2 10" id="KW-0597">Phosphoprotein</keyword>
<dbReference type="GO" id="GO:0006355">
    <property type="term" value="P:regulation of DNA-templated transcription"/>
    <property type="evidence" value="ECO:0007669"/>
    <property type="project" value="InterPro"/>
</dbReference>
<keyword evidence="9" id="KW-0961">Cell wall biogenesis/degradation</keyword>
<dbReference type="SMART" id="SM00448">
    <property type="entry name" value="REC"/>
    <property type="match status" value="1"/>
</dbReference>
<dbReference type="CDD" id="cd00383">
    <property type="entry name" value="trans_reg_C"/>
    <property type="match status" value="1"/>
</dbReference>
<protein>
    <submittedName>
        <fullName evidence="14">DNA-binding response regulator</fullName>
    </submittedName>
</protein>
<evidence type="ECO:0000256" key="9">
    <source>
        <dbReference type="ARBA" id="ARBA00023316"/>
    </source>
</evidence>
<evidence type="ECO:0000256" key="1">
    <source>
        <dbReference type="ARBA" id="ARBA00022491"/>
    </source>
</evidence>
<evidence type="ECO:0000259" key="12">
    <source>
        <dbReference type="PROSITE" id="PS50110"/>
    </source>
</evidence>
<dbReference type="GO" id="GO:0071555">
    <property type="term" value="P:cell wall organization"/>
    <property type="evidence" value="ECO:0007669"/>
    <property type="project" value="UniProtKB-KW"/>
</dbReference>